<keyword evidence="6 8" id="KW-1133">Transmembrane helix</keyword>
<keyword evidence="11" id="KW-1185">Reference proteome</keyword>
<evidence type="ECO:0000256" key="4">
    <source>
        <dbReference type="ARBA" id="ARBA00022475"/>
    </source>
</evidence>
<feature type="transmembrane region" description="Helical" evidence="8">
    <location>
        <begin position="29"/>
        <end position="48"/>
    </location>
</feature>
<gene>
    <name evidence="10" type="ORF">E2488_06005</name>
</gene>
<keyword evidence="4" id="KW-1003">Cell membrane</keyword>
<dbReference type="PANTHER" id="PTHR30445">
    <property type="entry name" value="K(+)_H(+) ANTIPORTER SUBUNIT KHTT"/>
    <property type="match status" value="1"/>
</dbReference>
<dbReference type="GO" id="GO:0005886">
    <property type="term" value="C:plasma membrane"/>
    <property type="evidence" value="ECO:0007669"/>
    <property type="project" value="UniProtKB-SubCell"/>
</dbReference>
<sequence length="527" mass="57482">MELFYNSYFVLFLIIVIGFIIGRIKIKGISLDVSAVIFVALVFGHYGVEVPKDFHYIGLVLFIFTIGIQAGPSFFESFKMNGRELAVLSTILITSSGLMAFVIFYFFGINKNLVIGLLNGALTSTPGLAAAIDATESPLASIGYGIGYPFGVIGVILFVSFLPRILKVNLKDEEKRYKKELSAGFPEIVKKHFIVENENVIGKTYGELNIRFMTKAVISRIMHKNIVIVPEPQIVFHKGDIIKAVGTNDALERVKLLIGSETQQEIPLDTNFDIRSILVTNKDVVKKTLGQLNILDTYHATITRIRRSGINISPSPSTKLQFGDKLVVVCHKTNMKHVSRIFGDDTSKLSNTDFLPIAAGIILGILVGKLSINFDSFSFSLGLTGGILLVALVLGRTGKTGPIMWTMTGAANQLLRQFGLLFFLAAVGTSAGSSLVNTFQEFGLELFIYGILITLIPMLITTFVARTFFKLNMLTLLGTLTGSMTSTPGLAAIDNLVDTDAPSVAYATVYPIAMVLLIIVVQILSLL</sequence>
<keyword evidence="3" id="KW-0813">Transport</keyword>
<evidence type="ECO:0000313" key="10">
    <source>
        <dbReference type="EMBL" id="TEW75073.1"/>
    </source>
</evidence>
<accession>A0A4Y8AUB0</accession>
<comment type="similarity">
    <text evidence="2">Belongs to the AAE transporter (TC 2.A.81) family.</text>
</comment>
<dbReference type="InterPro" id="IPR006512">
    <property type="entry name" value="YidE_YbjL"/>
</dbReference>
<evidence type="ECO:0000256" key="2">
    <source>
        <dbReference type="ARBA" id="ARBA00009854"/>
    </source>
</evidence>
<evidence type="ECO:0000259" key="9">
    <source>
        <dbReference type="PROSITE" id="PS51202"/>
    </source>
</evidence>
<reference evidence="10 11" key="1">
    <citation type="journal article" date="2011" name="J. Microbiol.">
        <title>Gramella jeungdoensis sp. nov., isolated from a solar saltern in Korea.</title>
        <authorList>
            <person name="Joung Y."/>
            <person name="Kim H."/>
            <person name="Jang T."/>
            <person name="Ahn T.S."/>
            <person name="Joh K."/>
        </authorList>
    </citation>
    <scope>NUCLEOTIDE SEQUENCE [LARGE SCALE GENOMIC DNA]</scope>
    <source>
        <strain evidence="10 11">KCTC 23123</strain>
    </source>
</reference>
<evidence type="ECO:0000313" key="11">
    <source>
        <dbReference type="Proteomes" id="UP000298517"/>
    </source>
</evidence>
<dbReference type="Gene3D" id="3.30.70.1450">
    <property type="entry name" value="Regulator of K+ conductance, C-terminal domain"/>
    <property type="match status" value="2"/>
</dbReference>
<keyword evidence="7 8" id="KW-0472">Membrane</keyword>
<dbReference type="NCBIfam" id="TIGR01625">
    <property type="entry name" value="YidE_YbjL_dupl"/>
    <property type="match status" value="2"/>
</dbReference>
<dbReference type="InterPro" id="IPR006037">
    <property type="entry name" value="RCK_C"/>
</dbReference>
<feature type="transmembrane region" description="Helical" evidence="8">
    <location>
        <begin position="471"/>
        <end position="493"/>
    </location>
</feature>
<dbReference type="GO" id="GO:0008324">
    <property type="term" value="F:monoatomic cation transmembrane transporter activity"/>
    <property type="evidence" value="ECO:0007669"/>
    <property type="project" value="InterPro"/>
</dbReference>
<feature type="transmembrane region" description="Helical" evidence="8">
    <location>
        <begin position="378"/>
        <end position="397"/>
    </location>
</feature>
<comment type="subcellular location">
    <subcellularLocation>
        <location evidence="1">Cell membrane</location>
        <topology evidence="1">Multi-pass membrane protein</topology>
    </subcellularLocation>
</comment>
<dbReference type="Pfam" id="PF02080">
    <property type="entry name" value="TrkA_C"/>
    <property type="match status" value="2"/>
</dbReference>
<keyword evidence="5 8" id="KW-0812">Transmembrane</keyword>
<evidence type="ECO:0000256" key="6">
    <source>
        <dbReference type="ARBA" id="ARBA00022989"/>
    </source>
</evidence>
<feature type="transmembrane region" description="Helical" evidence="8">
    <location>
        <begin position="418"/>
        <end position="440"/>
    </location>
</feature>
<feature type="transmembrane region" description="Helical" evidence="8">
    <location>
        <begin position="354"/>
        <end position="372"/>
    </location>
</feature>
<feature type="transmembrane region" description="Helical" evidence="8">
    <location>
        <begin position="505"/>
        <end position="526"/>
    </location>
</feature>
<dbReference type="AlphaFoldDB" id="A0A4Y8AUB0"/>
<dbReference type="InterPro" id="IPR036721">
    <property type="entry name" value="RCK_C_sf"/>
</dbReference>
<evidence type="ECO:0000256" key="3">
    <source>
        <dbReference type="ARBA" id="ARBA00022448"/>
    </source>
</evidence>
<name>A0A4Y8AUB0_9FLAO</name>
<feature type="domain" description="RCK C-terminal" evidence="9">
    <location>
        <begin position="176"/>
        <end position="260"/>
    </location>
</feature>
<dbReference type="Proteomes" id="UP000298517">
    <property type="component" value="Unassembled WGS sequence"/>
</dbReference>
<feature type="transmembrane region" description="Helical" evidence="8">
    <location>
        <begin position="146"/>
        <end position="166"/>
    </location>
</feature>
<evidence type="ECO:0000256" key="5">
    <source>
        <dbReference type="ARBA" id="ARBA00022692"/>
    </source>
</evidence>
<feature type="transmembrane region" description="Helical" evidence="8">
    <location>
        <begin position="87"/>
        <end position="107"/>
    </location>
</feature>
<feature type="domain" description="RCK C-terminal" evidence="9">
    <location>
        <begin position="261"/>
        <end position="344"/>
    </location>
</feature>
<evidence type="ECO:0000256" key="7">
    <source>
        <dbReference type="ARBA" id="ARBA00023136"/>
    </source>
</evidence>
<feature type="transmembrane region" description="Helical" evidence="8">
    <location>
        <begin position="54"/>
        <end position="75"/>
    </location>
</feature>
<dbReference type="Pfam" id="PF06826">
    <property type="entry name" value="Asp-Al_Ex"/>
    <property type="match status" value="2"/>
</dbReference>
<comment type="caution">
    <text evidence="10">The sequence shown here is derived from an EMBL/GenBank/DDBJ whole genome shotgun (WGS) entry which is preliminary data.</text>
</comment>
<dbReference type="SUPFAM" id="SSF116726">
    <property type="entry name" value="TrkA C-terminal domain-like"/>
    <property type="match status" value="2"/>
</dbReference>
<evidence type="ECO:0000256" key="1">
    <source>
        <dbReference type="ARBA" id="ARBA00004651"/>
    </source>
</evidence>
<dbReference type="PROSITE" id="PS51202">
    <property type="entry name" value="RCK_C"/>
    <property type="match status" value="2"/>
</dbReference>
<proteinExistence type="inferred from homology"/>
<evidence type="ECO:0000256" key="8">
    <source>
        <dbReference type="SAM" id="Phobius"/>
    </source>
</evidence>
<feature type="transmembrane region" description="Helical" evidence="8">
    <location>
        <begin position="446"/>
        <end position="464"/>
    </location>
</feature>
<dbReference type="RefSeq" id="WP_134247443.1">
    <property type="nucleotide sequence ID" value="NZ_SNQI01000002.1"/>
</dbReference>
<protein>
    <submittedName>
        <fullName evidence="10">Transporter</fullName>
    </submittedName>
</protein>
<dbReference type="EMBL" id="SNQI01000002">
    <property type="protein sequence ID" value="TEW75073.1"/>
    <property type="molecule type" value="Genomic_DNA"/>
</dbReference>
<dbReference type="InterPro" id="IPR050144">
    <property type="entry name" value="AAE_transporter"/>
</dbReference>
<dbReference type="GO" id="GO:0006813">
    <property type="term" value="P:potassium ion transport"/>
    <property type="evidence" value="ECO:0007669"/>
    <property type="project" value="InterPro"/>
</dbReference>
<dbReference type="OrthoDB" id="9155749at2"/>
<organism evidence="10 11">
    <name type="scientific">Gramella jeungdoensis</name>
    <dbReference type="NCBI Taxonomy" id="708091"/>
    <lineage>
        <taxon>Bacteria</taxon>
        <taxon>Pseudomonadati</taxon>
        <taxon>Bacteroidota</taxon>
        <taxon>Flavobacteriia</taxon>
        <taxon>Flavobacteriales</taxon>
        <taxon>Flavobacteriaceae</taxon>
        <taxon>Christiangramia</taxon>
    </lineage>
</organism>
<dbReference type="PANTHER" id="PTHR30445:SF3">
    <property type="entry name" value="TRANSPORT PROTEIN YIDE-RELATED"/>
    <property type="match status" value="1"/>
</dbReference>
<feature type="transmembrane region" description="Helical" evidence="8">
    <location>
        <begin position="6"/>
        <end position="22"/>
    </location>
</feature>